<dbReference type="InterPro" id="IPR004260">
    <property type="entry name" value="Pyr-dimer_DNA_glycosylase"/>
</dbReference>
<dbReference type="Pfam" id="PF03013">
    <property type="entry name" value="Pyr_excise"/>
    <property type="match status" value="1"/>
</dbReference>
<organism evidence="1 2">
    <name type="scientific">Comamonas odontotermitis</name>
    <dbReference type="NCBI Taxonomy" id="379895"/>
    <lineage>
        <taxon>Bacteria</taxon>
        <taxon>Pseudomonadati</taxon>
        <taxon>Pseudomonadota</taxon>
        <taxon>Betaproteobacteria</taxon>
        <taxon>Burkholderiales</taxon>
        <taxon>Comamonadaceae</taxon>
        <taxon>Comamonas</taxon>
    </lineage>
</organism>
<dbReference type="EMBL" id="JACHKZ010000002">
    <property type="protein sequence ID" value="MBB6576434.1"/>
    <property type="molecule type" value="Genomic_DNA"/>
</dbReference>
<dbReference type="Proteomes" id="UP000562492">
    <property type="component" value="Unassembled WGS sequence"/>
</dbReference>
<evidence type="ECO:0000313" key="2">
    <source>
        <dbReference type="Proteomes" id="UP000562492"/>
    </source>
</evidence>
<protein>
    <recommendedName>
        <fullName evidence="3">DNA lyase</fullName>
    </recommendedName>
</protein>
<keyword evidence="2" id="KW-1185">Reference proteome</keyword>
<proteinExistence type="predicted"/>
<dbReference type="RefSeq" id="WP_184704901.1">
    <property type="nucleotide sequence ID" value="NZ_JACHKZ010000002.1"/>
</dbReference>
<evidence type="ECO:0000313" key="1">
    <source>
        <dbReference type="EMBL" id="MBB6576434.1"/>
    </source>
</evidence>
<sequence>MRLWSLHPRYLDPQGLVALWREGLLARHVLHGLTKGYRNHPQLDRFKAHATPQLAIDAYLWAVQQQATERGYRFDSSKLGPASAVAPIAVTSGQMAYEWEHLLRKLQARNPALWEQWRHTTDPQCHPMLQPCPGPIANWERPEP</sequence>
<comment type="caution">
    <text evidence="1">The sequence shown here is derived from an EMBL/GenBank/DDBJ whole genome shotgun (WGS) entry which is preliminary data.</text>
</comment>
<gene>
    <name evidence="1" type="ORF">HNP33_000482</name>
</gene>
<reference evidence="1 2" key="1">
    <citation type="submission" date="2020-08" db="EMBL/GenBank/DDBJ databases">
        <title>Functional genomics of gut bacteria from endangered species of beetles.</title>
        <authorList>
            <person name="Carlos-Shanley C."/>
        </authorList>
    </citation>
    <scope>NUCLEOTIDE SEQUENCE [LARGE SCALE GENOMIC DNA]</scope>
    <source>
        <strain evidence="1 2">S00124</strain>
    </source>
</reference>
<accession>A0ABR6RBC2</accession>
<name>A0ABR6RBC2_9BURK</name>
<evidence type="ECO:0008006" key="3">
    <source>
        <dbReference type="Google" id="ProtNLM"/>
    </source>
</evidence>